<keyword evidence="4" id="KW-1185">Reference proteome</keyword>
<feature type="region of interest" description="Disordered" evidence="1">
    <location>
        <begin position="446"/>
        <end position="474"/>
    </location>
</feature>
<evidence type="ECO:0000259" key="2">
    <source>
        <dbReference type="Pfam" id="PF25318"/>
    </source>
</evidence>
<dbReference type="EMBL" id="HE612863">
    <property type="protein sequence ID" value="CCE64494.1"/>
    <property type="molecule type" value="Genomic_DNA"/>
</dbReference>
<dbReference type="InterPro" id="IPR057511">
    <property type="entry name" value="WH_GDS1"/>
</dbReference>
<evidence type="ECO:0000313" key="4">
    <source>
        <dbReference type="Proteomes" id="UP000005666"/>
    </source>
</evidence>
<proteinExistence type="predicted"/>
<accession>G8BWP3</accession>
<reference evidence="3 4" key="1">
    <citation type="journal article" date="2011" name="Proc. Natl. Acad. Sci. U.S.A.">
        <title>Evolutionary erosion of yeast sex chromosomes by mating-type switching accidents.</title>
        <authorList>
            <person name="Gordon J.L."/>
            <person name="Armisen D."/>
            <person name="Proux-Wera E."/>
            <person name="Oheigeartaigh S.S."/>
            <person name="Byrne K.P."/>
            <person name="Wolfe K.H."/>
        </authorList>
    </citation>
    <scope>NUCLEOTIDE SEQUENCE [LARGE SCALE GENOMIC DNA]</scope>
    <source>
        <strain evidence="4">ATCC 24235 / CBS 4417 / NBRC 1672 / NRRL Y-8282 / UCD 70-5</strain>
    </source>
</reference>
<feature type="region of interest" description="Disordered" evidence="1">
    <location>
        <begin position="54"/>
        <end position="88"/>
    </location>
</feature>
<evidence type="ECO:0000256" key="1">
    <source>
        <dbReference type="SAM" id="MobiDB-lite"/>
    </source>
</evidence>
<feature type="compositionally biased region" description="Basic and acidic residues" evidence="1">
    <location>
        <begin position="77"/>
        <end position="88"/>
    </location>
</feature>
<protein>
    <recommendedName>
        <fullName evidence="2">GDS1 winged helix domain-containing protein</fullName>
    </recommendedName>
</protein>
<dbReference type="KEGG" id="tpf:TPHA_0H02910"/>
<feature type="compositionally biased region" description="Low complexity" evidence="1">
    <location>
        <begin position="381"/>
        <end position="392"/>
    </location>
</feature>
<dbReference type="eggNOG" id="ENOG502RQJB">
    <property type="taxonomic scope" value="Eukaryota"/>
</dbReference>
<feature type="region of interest" description="Disordered" evidence="1">
    <location>
        <begin position="233"/>
        <end position="254"/>
    </location>
</feature>
<gene>
    <name evidence="3" type="primary">TPHA0H02910</name>
    <name evidence="3" type="ordered locus">TPHA_0H02910</name>
</gene>
<feature type="domain" description="GDS1 winged helix" evidence="2">
    <location>
        <begin position="113"/>
        <end position="208"/>
    </location>
</feature>
<feature type="compositionally biased region" description="Basic and acidic residues" evidence="1">
    <location>
        <begin position="357"/>
        <end position="372"/>
    </location>
</feature>
<evidence type="ECO:0000313" key="3">
    <source>
        <dbReference type="EMBL" id="CCE64494.1"/>
    </source>
</evidence>
<dbReference type="Proteomes" id="UP000005666">
    <property type="component" value="Chromosome 8"/>
</dbReference>
<dbReference type="OrthoDB" id="4090479at2759"/>
<feature type="compositionally biased region" description="Polar residues" evidence="1">
    <location>
        <begin position="55"/>
        <end position="76"/>
    </location>
</feature>
<dbReference type="OMA" id="RRMVYVY"/>
<organism evidence="3 4">
    <name type="scientific">Tetrapisispora phaffii (strain ATCC 24235 / CBS 4417 / NBRC 1672 / NRRL Y-8282 / UCD 70-5)</name>
    <name type="common">Yeast</name>
    <name type="synonym">Fabospora phaffii</name>
    <dbReference type="NCBI Taxonomy" id="1071381"/>
    <lineage>
        <taxon>Eukaryota</taxon>
        <taxon>Fungi</taxon>
        <taxon>Dikarya</taxon>
        <taxon>Ascomycota</taxon>
        <taxon>Saccharomycotina</taxon>
        <taxon>Saccharomycetes</taxon>
        <taxon>Saccharomycetales</taxon>
        <taxon>Saccharomycetaceae</taxon>
        <taxon>Tetrapisispora</taxon>
    </lineage>
</organism>
<dbReference type="AlphaFoldDB" id="G8BWP3"/>
<dbReference type="RefSeq" id="XP_003686928.1">
    <property type="nucleotide sequence ID" value="XM_003686880.1"/>
</dbReference>
<dbReference type="HOGENOM" id="CLU_028816_1_0_1"/>
<name>G8BWP3_TETPH</name>
<feature type="region of interest" description="Disordered" evidence="1">
    <location>
        <begin position="318"/>
        <end position="395"/>
    </location>
</feature>
<feature type="compositionally biased region" description="Low complexity" evidence="1">
    <location>
        <begin position="450"/>
        <end position="465"/>
    </location>
</feature>
<dbReference type="Pfam" id="PF25318">
    <property type="entry name" value="WHD_GDS1"/>
    <property type="match status" value="1"/>
</dbReference>
<feature type="compositionally biased region" description="Low complexity" evidence="1">
    <location>
        <begin position="329"/>
        <end position="342"/>
    </location>
</feature>
<sequence>MALTNSRPFQLPTSSDDNEILLNNTSPVFQASALGFNSHMDPLTATAADVFPVPTQDNGINSGSSQKGKASSNNSAKDGKIKKEPKEKDSLSIVFSKIIPVTDERPMPTDRSSPLDDEVLHRVFIILWEKDPDQKGMTVKQLCDHLLEKNPEMSNLSTKLSNLISAKLNAYVKKIEKGEKTLTYALFRDWSDSSPRRMLYVYKGILRSDYKEHAQAALAKIRQQQQLEEKLNPKDDDKKLASRKDSKKNSKAENKKVMKNDDKILGSLSSVNGEINSNQFLVDQNNVSFGQKISMANNINFTLSNDFNIPYSTSPVSANLTPRGPARLNSPMVSPSSTVTSNQSPKKNSVYNKKRPSVSDDLEKGGKGDNKKQKVVNSKLNNEQSVSNSNSNGISTMNGSPVPYITAAAAAPKLSKYSTKDGFKSNSASSIGFLSAIQKVITTQTPIEPSSDSSRQSSNCSTGPSTPGGGTNNSVAISSWVQKVRSGFLIQDIESPETLSLEDLDSFFK</sequence>
<dbReference type="GeneID" id="11533859"/>